<feature type="transmembrane region" description="Helical" evidence="6">
    <location>
        <begin position="263"/>
        <end position="281"/>
    </location>
</feature>
<dbReference type="SUPFAM" id="SSF103473">
    <property type="entry name" value="MFS general substrate transporter"/>
    <property type="match status" value="1"/>
</dbReference>
<evidence type="ECO:0000256" key="6">
    <source>
        <dbReference type="SAM" id="Phobius"/>
    </source>
</evidence>
<dbReference type="InterPro" id="IPR011701">
    <property type="entry name" value="MFS"/>
</dbReference>
<feature type="transmembrane region" description="Helical" evidence="6">
    <location>
        <begin position="293"/>
        <end position="315"/>
    </location>
</feature>
<proteinExistence type="predicted"/>
<evidence type="ECO:0000256" key="2">
    <source>
        <dbReference type="ARBA" id="ARBA00022475"/>
    </source>
</evidence>
<feature type="transmembrane region" description="Helical" evidence="6">
    <location>
        <begin position="81"/>
        <end position="100"/>
    </location>
</feature>
<keyword evidence="2" id="KW-1003">Cell membrane</keyword>
<dbReference type="AlphaFoldDB" id="A0A1M6LYD8"/>
<dbReference type="InterPro" id="IPR036259">
    <property type="entry name" value="MFS_trans_sf"/>
</dbReference>
<dbReference type="EMBL" id="FQZG01000077">
    <property type="protein sequence ID" value="SHJ76063.1"/>
    <property type="molecule type" value="Genomic_DNA"/>
</dbReference>
<name>A0A1M6LYD8_9ACTN</name>
<dbReference type="RefSeq" id="WP_073190180.1">
    <property type="nucleotide sequence ID" value="NZ_FQZG01000077.1"/>
</dbReference>
<feature type="transmembrane region" description="Helical" evidence="6">
    <location>
        <begin position="21"/>
        <end position="39"/>
    </location>
</feature>
<keyword evidence="8" id="KW-1185">Reference proteome</keyword>
<feature type="transmembrane region" description="Helical" evidence="6">
    <location>
        <begin position="51"/>
        <end position="69"/>
    </location>
</feature>
<dbReference type="Pfam" id="PF07690">
    <property type="entry name" value="MFS_1"/>
    <property type="match status" value="1"/>
</dbReference>
<accession>A0A1M6LYD8</accession>
<keyword evidence="4 6" id="KW-1133">Transmembrane helix</keyword>
<evidence type="ECO:0000256" key="1">
    <source>
        <dbReference type="ARBA" id="ARBA00004651"/>
    </source>
</evidence>
<reference evidence="7 8" key="1">
    <citation type="submission" date="2016-11" db="EMBL/GenBank/DDBJ databases">
        <authorList>
            <person name="Jaros S."/>
            <person name="Januszkiewicz K."/>
            <person name="Wedrychowicz H."/>
        </authorList>
    </citation>
    <scope>NUCLEOTIDE SEQUENCE [LARGE SCALE GENOMIC DNA]</scope>
    <source>
        <strain evidence="7 8">DSM 12906</strain>
    </source>
</reference>
<dbReference type="PANTHER" id="PTHR23513">
    <property type="entry name" value="INTEGRAL MEMBRANE EFFLUX PROTEIN-RELATED"/>
    <property type="match status" value="1"/>
</dbReference>
<organism evidence="7 8">
    <name type="scientific">Tessaracoccus bendigoensis DSM 12906</name>
    <dbReference type="NCBI Taxonomy" id="1123357"/>
    <lineage>
        <taxon>Bacteria</taxon>
        <taxon>Bacillati</taxon>
        <taxon>Actinomycetota</taxon>
        <taxon>Actinomycetes</taxon>
        <taxon>Propionibacteriales</taxon>
        <taxon>Propionibacteriaceae</taxon>
        <taxon>Tessaracoccus</taxon>
    </lineage>
</organism>
<feature type="transmembrane region" description="Helical" evidence="6">
    <location>
        <begin position="232"/>
        <end position="257"/>
    </location>
</feature>
<comment type="subcellular location">
    <subcellularLocation>
        <location evidence="1">Cell membrane</location>
        <topology evidence="1">Multi-pass membrane protein</topology>
    </subcellularLocation>
</comment>
<evidence type="ECO:0000313" key="8">
    <source>
        <dbReference type="Proteomes" id="UP000184512"/>
    </source>
</evidence>
<dbReference type="Gene3D" id="1.20.1250.20">
    <property type="entry name" value="MFS general substrate transporter like domains"/>
    <property type="match status" value="1"/>
</dbReference>
<gene>
    <name evidence="7" type="ORF">SAMN02745244_03195</name>
</gene>
<dbReference type="OrthoDB" id="9815525at2"/>
<evidence type="ECO:0000256" key="4">
    <source>
        <dbReference type="ARBA" id="ARBA00022989"/>
    </source>
</evidence>
<evidence type="ECO:0000256" key="3">
    <source>
        <dbReference type="ARBA" id="ARBA00022692"/>
    </source>
</evidence>
<dbReference type="CDD" id="cd06173">
    <property type="entry name" value="MFS_MefA_like"/>
    <property type="match status" value="1"/>
</dbReference>
<feature type="transmembrane region" description="Helical" evidence="6">
    <location>
        <begin position="362"/>
        <end position="380"/>
    </location>
</feature>
<dbReference type="GO" id="GO:0005886">
    <property type="term" value="C:plasma membrane"/>
    <property type="evidence" value="ECO:0007669"/>
    <property type="project" value="UniProtKB-SubCell"/>
</dbReference>
<sequence length="413" mass="44343">MIGLRNPGLGRNFNRFWTGESLSHFAVQLGAVALPVISVDLLHASESQLGYLNAASTAAFLVLGLPAGAWVDRWFKRPTMIWANLVRGLAISIVPVLYLAGVLELWHLYVIAGVVGIATVFFDVSYQSFIPMLVGPGQISRANSRMEATAQLARLAGPALGGLLLKVVSAPLLLIADGLGYLASWGFLLVTRDHEAEYRASRPPRERRNLVVEIREGLGFVLRQPAISRITLASLLSNFASTATYTLVPIVVLRLLGFSPFEYGVIMTLGAVGGLLGAAAAGRVTRRVGTANAVRFSTLAGALAVFCYPFAMLLGDKATQFVVLVVGAFIGNSAILVYNVTQVSLRQRLCPPHLLGRMNASVRFIVWGIMPVSSIVAGWASQSMGVGSFLWITAGLGTLAFVPLWRLHRHIPA</sequence>
<feature type="transmembrane region" description="Helical" evidence="6">
    <location>
        <begin position="106"/>
        <end position="126"/>
    </location>
</feature>
<protein>
    <submittedName>
        <fullName evidence="7">Predicted arabinose efflux permease, MFS family</fullName>
    </submittedName>
</protein>
<dbReference type="Proteomes" id="UP000184512">
    <property type="component" value="Unassembled WGS sequence"/>
</dbReference>
<keyword evidence="5 6" id="KW-0472">Membrane</keyword>
<evidence type="ECO:0000313" key="7">
    <source>
        <dbReference type="EMBL" id="SHJ76063.1"/>
    </source>
</evidence>
<feature type="transmembrane region" description="Helical" evidence="6">
    <location>
        <begin position="321"/>
        <end position="341"/>
    </location>
</feature>
<dbReference type="GO" id="GO:0022857">
    <property type="term" value="F:transmembrane transporter activity"/>
    <property type="evidence" value="ECO:0007669"/>
    <property type="project" value="InterPro"/>
</dbReference>
<evidence type="ECO:0000256" key="5">
    <source>
        <dbReference type="ARBA" id="ARBA00023136"/>
    </source>
</evidence>
<dbReference type="PANTHER" id="PTHR23513:SF6">
    <property type="entry name" value="MAJOR FACILITATOR SUPERFAMILY ASSOCIATED DOMAIN-CONTAINING PROTEIN"/>
    <property type="match status" value="1"/>
</dbReference>
<dbReference type="STRING" id="1123357.SAMN02745244_03195"/>
<feature type="transmembrane region" description="Helical" evidence="6">
    <location>
        <begin position="386"/>
        <end position="405"/>
    </location>
</feature>
<keyword evidence="3 6" id="KW-0812">Transmembrane</keyword>